<feature type="compositionally biased region" description="Basic and acidic residues" evidence="1">
    <location>
        <begin position="133"/>
        <end position="148"/>
    </location>
</feature>
<feature type="region of interest" description="Disordered" evidence="1">
    <location>
        <begin position="133"/>
        <end position="229"/>
    </location>
</feature>
<reference evidence="2 3" key="1">
    <citation type="journal article" date="2018" name="Mol. Biol. Evol.">
        <title>Analysis of the draft genome of the red seaweed Gracilariopsis chorda provides insights into genome size evolution in Rhodophyta.</title>
        <authorList>
            <person name="Lee J."/>
            <person name="Yang E.C."/>
            <person name="Graf L."/>
            <person name="Yang J.H."/>
            <person name="Qiu H."/>
            <person name="Zel Zion U."/>
            <person name="Chan C.X."/>
            <person name="Stephens T.G."/>
            <person name="Weber A.P.M."/>
            <person name="Boo G.H."/>
            <person name="Boo S.M."/>
            <person name="Kim K.M."/>
            <person name="Shin Y."/>
            <person name="Jung M."/>
            <person name="Lee S.J."/>
            <person name="Yim H.S."/>
            <person name="Lee J.H."/>
            <person name="Bhattacharya D."/>
            <person name="Yoon H.S."/>
        </authorList>
    </citation>
    <scope>NUCLEOTIDE SEQUENCE [LARGE SCALE GENOMIC DNA]</scope>
    <source>
        <strain evidence="2 3">SKKU-2015</strain>
        <tissue evidence="2">Whole body</tissue>
    </source>
</reference>
<accession>A0A2V3IEP4</accession>
<evidence type="ECO:0000256" key="1">
    <source>
        <dbReference type="SAM" id="MobiDB-lite"/>
    </source>
</evidence>
<dbReference type="Proteomes" id="UP000247409">
    <property type="component" value="Unassembled WGS sequence"/>
</dbReference>
<proteinExistence type="predicted"/>
<comment type="caution">
    <text evidence="2">The sequence shown here is derived from an EMBL/GenBank/DDBJ whole genome shotgun (WGS) entry which is preliminary data.</text>
</comment>
<sequence>MTVKDAHRSRAVSHDLMLRQFTALGVKSRAWFSTVSSTKMEATDGSKDIVPVVAPEATAGDDIGSPTLNIPLVEDKRQKQAEGWGAQIGIIVFGPSKKFLYEYTTEGFLPILNRYAKHEGRRKVWTMKTYREEANSKHEKSLDKKDNVLEGDGVTPNLHTATHLEVGEKLSTQNDQKSPRADFNRINRKRKSNEDEITPAPDQIYTKKVKRIRRSSEVNPGSKTQASGSISNLLGLPLGAGTIEGHDNVNRSSGICKNHKPTSLELEQGTETGFQKDSVRNNTWQDLRSTDPHGTITGNESNRNFDNLLLSLHTDETGNIVLREGYPMNQITGTNTRQLPDAPNRNFESVFDRTTSAPVPSVATATPLGQFSFEPITADLSRDRQEIEQQRFLASLLSNNETLDHTTLRNRSYQPSVRFTGSNDECNCGVAGHDQTAHSLLQIAIEGEPAAHNEAQLSTGQELLNTNNDFGGTDGGTYNYDLDSILPKPQE</sequence>
<dbReference type="AlphaFoldDB" id="A0A2V3IEP4"/>
<name>A0A2V3IEP4_9FLOR</name>
<dbReference type="EMBL" id="NBIV01000285">
    <property type="protein sequence ID" value="PXF40533.1"/>
    <property type="molecule type" value="Genomic_DNA"/>
</dbReference>
<protein>
    <submittedName>
        <fullName evidence="2">Uncharacterized protein</fullName>
    </submittedName>
</protein>
<evidence type="ECO:0000313" key="2">
    <source>
        <dbReference type="EMBL" id="PXF40533.1"/>
    </source>
</evidence>
<keyword evidence="3" id="KW-1185">Reference proteome</keyword>
<feature type="compositionally biased region" description="Polar residues" evidence="1">
    <location>
        <begin position="217"/>
        <end position="229"/>
    </location>
</feature>
<organism evidence="2 3">
    <name type="scientific">Gracilariopsis chorda</name>
    <dbReference type="NCBI Taxonomy" id="448386"/>
    <lineage>
        <taxon>Eukaryota</taxon>
        <taxon>Rhodophyta</taxon>
        <taxon>Florideophyceae</taxon>
        <taxon>Rhodymeniophycidae</taxon>
        <taxon>Gracilariales</taxon>
        <taxon>Gracilariaceae</taxon>
        <taxon>Gracilariopsis</taxon>
    </lineage>
</organism>
<gene>
    <name evidence="2" type="ORF">BWQ96_09748</name>
</gene>
<evidence type="ECO:0000313" key="3">
    <source>
        <dbReference type="Proteomes" id="UP000247409"/>
    </source>
</evidence>